<evidence type="ECO:0000313" key="14">
    <source>
        <dbReference type="EMBL" id="OXA50542.1"/>
    </source>
</evidence>
<evidence type="ECO:0000256" key="2">
    <source>
        <dbReference type="ARBA" id="ARBA00006991"/>
    </source>
</evidence>
<protein>
    <submittedName>
        <fullName evidence="14">Zinc finger protein 32</fullName>
    </submittedName>
</protein>
<dbReference type="Proteomes" id="UP000198287">
    <property type="component" value="Unassembled WGS sequence"/>
</dbReference>
<evidence type="ECO:0000256" key="9">
    <source>
        <dbReference type="ARBA" id="ARBA00023163"/>
    </source>
</evidence>
<comment type="caution">
    <text evidence="14">The sequence shown here is derived from an EMBL/GenBank/DDBJ whole genome shotgun (WGS) entry which is preliminary data.</text>
</comment>
<dbReference type="FunFam" id="3.30.160.60:FF:001111">
    <property type="entry name" value="Zinc finger protein 92 homolog"/>
    <property type="match status" value="1"/>
</dbReference>
<dbReference type="InterPro" id="IPR036236">
    <property type="entry name" value="Znf_C2H2_sf"/>
</dbReference>
<dbReference type="InterPro" id="IPR013087">
    <property type="entry name" value="Znf_C2H2_type"/>
</dbReference>
<keyword evidence="9" id="KW-0804">Transcription</keyword>
<sequence length="735" mass="81038">MSSTPASAVRMTRTGRRVVPTPAAAAAAADKAASDKEKEAKTTPTSSPVAHPVTTPVAKSVAEKGVVPPPSRMSSRMAAAAKFVKPDEAVKESPKSATTTTPGKEQTSPQTTKPKLDDSSVGEASKRRIVTTTPTVSRVAGKGANRSTVRVSSGSNDESVSEPTMPVAKRAKISEPIIEIQQETSPLEKTIPRSKTIHIEQQQEQHEEEETQVLHVIHKPEPMETHDIIDDSQIFEAVAKMNAEADLANSAAVRVVEQEQQRSAVDSILADTTISVVHAAEVAEYEVEEAAQQVTQVVEVVNPPWNEQGCIICNVDITINDPSNSVTKSEQLKDFFLEFFSVGDQISLEDENTFPFCQKCAEEMDGLLVVSQNIESMHKQFNKVRDSMARKAIKTFLTRTKPNCLEEDAKAENYGFLDEEQKKSYKDQMFQLWKSRYELVQPGPKTPIMIRSMDSRGRVTVVRLNSHGQAVPDKFGGVRGVVRPTEVPLGGMGRLLTNGGEDDEESGNGMGGGTTLEIYQCKDCPKAFSAKSMLAYHARVHTGELPYECDQCGKAFSVPDYLLTHMKTHSGEKPYKCSECGKGFAQRGGLVTHSLVHTGAKPFSCQICGKSFRQKYHLTQHNLIHSGVKPFSCDLCGKAFNVKMNLREHMRRHTGDRPYKCPYCTTVGFFRKKMLKEHIIKAHPQRAMPEELMGPEPSTSYAAHDEEDEEMEDVEDESEEIIPEIDEEEEGEVAA</sequence>
<feature type="domain" description="C2H2-type" evidence="13">
    <location>
        <begin position="575"/>
        <end position="602"/>
    </location>
</feature>
<dbReference type="PROSITE" id="PS00028">
    <property type="entry name" value="ZINC_FINGER_C2H2_1"/>
    <property type="match status" value="5"/>
</dbReference>
<comment type="similarity">
    <text evidence="2">Belongs to the krueppel C2H2-type zinc-finger protein family.</text>
</comment>
<evidence type="ECO:0000256" key="7">
    <source>
        <dbReference type="ARBA" id="ARBA00023015"/>
    </source>
</evidence>
<keyword evidence="7" id="KW-0805">Transcription regulation</keyword>
<dbReference type="OrthoDB" id="427030at2759"/>
<dbReference type="FunFam" id="3.30.160.60:FF:001498">
    <property type="entry name" value="Zinc finger protein 404"/>
    <property type="match status" value="1"/>
</dbReference>
<evidence type="ECO:0000256" key="6">
    <source>
        <dbReference type="ARBA" id="ARBA00022833"/>
    </source>
</evidence>
<dbReference type="Pfam" id="PF00096">
    <property type="entry name" value="zf-C2H2"/>
    <property type="match status" value="5"/>
</dbReference>
<evidence type="ECO:0000256" key="8">
    <source>
        <dbReference type="ARBA" id="ARBA00023125"/>
    </source>
</evidence>
<evidence type="ECO:0000313" key="15">
    <source>
        <dbReference type="Proteomes" id="UP000198287"/>
    </source>
</evidence>
<feature type="compositionally biased region" description="Basic and acidic residues" evidence="12">
    <location>
        <begin position="32"/>
        <end position="41"/>
    </location>
</feature>
<dbReference type="SMART" id="SM00355">
    <property type="entry name" value="ZnF_C2H2"/>
    <property type="match status" value="6"/>
</dbReference>
<keyword evidence="8" id="KW-0238">DNA-binding</keyword>
<evidence type="ECO:0000259" key="13">
    <source>
        <dbReference type="PROSITE" id="PS50157"/>
    </source>
</evidence>
<dbReference type="FunFam" id="3.30.160.60:FF:000322">
    <property type="entry name" value="GDNF-inducible zinc finger protein 1"/>
    <property type="match status" value="1"/>
</dbReference>
<dbReference type="AlphaFoldDB" id="A0A226DYL6"/>
<keyword evidence="4" id="KW-0677">Repeat</keyword>
<feature type="compositionally biased region" description="Basic and acidic residues" evidence="12">
    <location>
        <begin position="84"/>
        <end position="94"/>
    </location>
</feature>
<feature type="region of interest" description="Disordered" evidence="12">
    <location>
        <begin position="686"/>
        <end position="735"/>
    </location>
</feature>
<evidence type="ECO:0000256" key="4">
    <source>
        <dbReference type="ARBA" id="ARBA00022737"/>
    </source>
</evidence>
<dbReference type="FunFam" id="3.30.160.60:FF:000102">
    <property type="entry name" value="zinc finger protein 850 isoform X1"/>
    <property type="match status" value="1"/>
</dbReference>
<dbReference type="GO" id="GO:0001227">
    <property type="term" value="F:DNA-binding transcription repressor activity, RNA polymerase II-specific"/>
    <property type="evidence" value="ECO:0007669"/>
    <property type="project" value="UniProtKB-ARBA"/>
</dbReference>
<name>A0A226DYL6_FOLCA</name>
<dbReference type="EMBL" id="LNIX01000009">
    <property type="protein sequence ID" value="OXA50542.1"/>
    <property type="molecule type" value="Genomic_DNA"/>
</dbReference>
<dbReference type="GO" id="GO:0005654">
    <property type="term" value="C:nucleoplasm"/>
    <property type="evidence" value="ECO:0007669"/>
    <property type="project" value="UniProtKB-ARBA"/>
</dbReference>
<dbReference type="PANTHER" id="PTHR24381:SF393">
    <property type="entry name" value="CHROMATIN-LINKED ADAPTOR FOR MSL PROTEINS, ISOFORM B"/>
    <property type="match status" value="1"/>
</dbReference>
<dbReference type="Gene3D" id="3.30.160.60">
    <property type="entry name" value="Classic Zinc Finger"/>
    <property type="match status" value="6"/>
</dbReference>
<accession>A0A226DYL6</accession>
<feature type="domain" description="C2H2-type" evidence="13">
    <location>
        <begin position="547"/>
        <end position="574"/>
    </location>
</feature>
<keyword evidence="15" id="KW-1185">Reference proteome</keyword>
<feature type="compositionally biased region" description="Low complexity" evidence="12">
    <location>
        <begin position="72"/>
        <end position="81"/>
    </location>
</feature>
<feature type="domain" description="C2H2-type" evidence="13">
    <location>
        <begin position="603"/>
        <end position="630"/>
    </location>
</feature>
<feature type="region of interest" description="Disordered" evidence="12">
    <location>
        <begin position="492"/>
        <end position="511"/>
    </location>
</feature>
<feature type="compositionally biased region" description="Acidic residues" evidence="12">
    <location>
        <begin position="705"/>
        <end position="735"/>
    </location>
</feature>
<gene>
    <name evidence="14" type="ORF">Fcan01_14889</name>
</gene>
<feature type="region of interest" description="Disordered" evidence="12">
    <location>
        <begin position="1"/>
        <end position="170"/>
    </location>
</feature>
<evidence type="ECO:0000256" key="10">
    <source>
        <dbReference type="ARBA" id="ARBA00023242"/>
    </source>
</evidence>
<dbReference type="PANTHER" id="PTHR24381">
    <property type="entry name" value="ZINC FINGER PROTEIN"/>
    <property type="match status" value="1"/>
</dbReference>
<dbReference type="PROSITE" id="PS50157">
    <property type="entry name" value="ZINC_FINGER_C2H2_2"/>
    <property type="match status" value="5"/>
</dbReference>
<organism evidence="14 15">
    <name type="scientific">Folsomia candida</name>
    <name type="common">Springtail</name>
    <dbReference type="NCBI Taxonomy" id="158441"/>
    <lineage>
        <taxon>Eukaryota</taxon>
        <taxon>Metazoa</taxon>
        <taxon>Ecdysozoa</taxon>
        <taxon>Arthropoda</taxon>
        <taxon>Hexapoda</taxon>
        <taxon>Collembola</taxon>
        <taxon>Entomobryomorpha</taxon>
        <taxon>Isotomoidea</taxon>
        <taxon>Isotomidae</taxon>
        <taxon>Proisotominae</taxon>
        <taxon>Folsomia</taxon>
    </lineage>
</organism>
<evidence type="ECO:0000256" key="11">
    <source>
        <dbReference type="PROSITE-ProRule" id="PRU00042"/>
    </source>
</evidence>
<dbReference type="FunFam" id="3.30.160.60:FF:001480">
    <property type="entry name" value="Si:cabz01071911.3"/>
    <property type="match status" value="1"/>
</dbReference>
<feature type="domain" description="C2H2-type" evidence="13">
    <location>
        <begin position="631"/>
        <end position="658"/>
    </location>
</feature>
<keyword evidence="10" id="KW-0539">Nucleus</keyword>
<evidence type="ECO:0000256" key="5">
    <source>
        <dbReference type="ARBA" id="ARBA00022771"/>
    </source>
</evidence>
<reference evidence="14 15" key="1">
    <citation type="submission" date="2015-12" db="EMBL/GenBank/DDBJ databases">
        <title>The genome of Folsomia candida.</title>
        <authorList>
            <person name="Faddeeva A."/>
            <person name="Derks M.F."/>
            <person name="Anvar Y."/>
            <person name="Smit S."/>
            <person name="Van Straalen N."/>
            <person name="Roelofs D."/>
        </authorList>
    </citation>
    <scope>NUCLEOTIDE SEQUENCE [LARGE SCALE GENOMIC DNA]</scope>
    <source>
        <strain evidence="14 15">VU population</strain>
        <tissue evidence="14">Whole body</tissue>
    </source>
</reference>
<proteinExistence type="inferred from homology"/>
<keyword evidence="5 11" id="KW-0863">Zinc-finger</keyword>
<evidence type="ECO:0000256" key="12">
    <source>
        <dbReference type="SAM" id="MobiDB-lite"/>
    </source>
</evidence>
<keyword evidence="3" id="KW-0479">Metal-binding</keyword>
<dbReference type="GO" id="GO:0008270">
    <property type="term" value="F:zinc ion binding"/>
    <property type="evidence" value="ECO:0007669"/>
    <property type="project" value="UniProtKB-KW"/>
</dbReference>
<keyword evidence="6" id="KW-0862">Zinc</keyword>
<feature type="compositionally biased region" description="Polar residues" evidence="12">
    <location>
        <begin position="145"/>
        <end position="162"/>
    </location>
</feature>
<feature type="compositionally biased region" description="Polar residues" evidence="12">
    <location>
        <begin position="95"/>
        <end position="113"/>
    </location>
</feature>
<evidence type="ECO:0000256" key="1">
    <source>
        <dbReference type="ARBA" id="ARBA00004123"/>
    </source>
</evidence>
<dbReference type="SUPFAM" id="SSF57667">
    <property type="entry name" value="beta-beta-alpha zinc fingers"/>
    <property type="match status" value="3"/>
</dbReference>
<feature type="domain" description="C2H2-type" evidence="13">
    <location>
        <begin position="519"/>
        <end position="546"/>
    </location>
</feature>
<evidence type="ECO:0000256" key="3">
    <source>
        <dbReference type="ARBA" id="ARBA00022723"/>
    </source>
</evidence>
<dbReference type="GO" id="GO:0000977">
    <property type="term" value="F:RNA polymerase II transcription regulatory region sequence-specific DNA binding"/>
    <property type="evidence" value="ECO:0007669"/>
    <property type="project" value="TreeGrafter"/>
</dbReference>
<comment type="subcellular location">
    <subcellularLocation>
        <location evidence="1">Nucleus</location>
    </subcellularLocation>
</comment>